<reference evidence="1 2" key="1">
    <citation type="submission" date="2020-04" db="EMBL/GenBank/DDBJ databases">
        <authorList>
            <person name="De Canck E."/>
        </authorList>
    </citation>
    <scope>NUCLEOTIDE SEQUENCE [LARGE SCALE GENOMIC DNA]</scope>
    <source>
        <strain evidence="1 2">LMG 28614</strain>
    </source>
</reference>
<proteinExistence type="predicted"/>
<evidence type="ECO:0000313" key="1">
    <source>
        <dbReference type="EMBL" id="CAB3783814.1"/>
    </source>
</evidence>
<organism evidence="1 2">
    <name type="scientific">Paraburkholderia ultramafica</name>
    <dbReference type="NCBI Taxonomy" id="1544867"/>
    <lineage>
        <taxon>Bacteria</taxon>
        <taxon>Pseudomonadati</taxon>
        <taxon>Pseudomonadota</taxon>
        <taxon>Betaproteobacteria</taxon>
        <taxon>Burkholderiales</taxon>
        <taxon>Burkholderiaceae</taxon>
        <taxon>Paraburkholderia</taxon>
    </lineage>
</organism>
<dbReference type="EMBL" id="CADIKK010000006">
    <property type="protein sequence ID" value="CAB3783814.1"/>
    <property type="molecule type" value="Genomic_DNA"/>
</dbReference>
<evidence type="ECO:0008006" key="3">
    <source>
        <dbReference type="Google" id="ProtNLM"/>
    </source>
</evidence>
<gene>
    <name evidence="1" type="ORF">LMG28614_01730</name>
</gene>
<name>A0A6S7B9W0_9BURK</name>
<keyword evidence="2" id="KW-1185">Reference proteome</keyword>
<dbReference type="AlphaFoldDB" id="A0A6S7B9W0"/>
<protein>
    <recommendedName>
        <fullName evidence="3">MarR family transcriptional regulator</fullName>
    </recommendedName>
</protein>
<sequence length="71" mass="7798">MSGVVDIVSMLIMSVARMRAIGKAERTLGKARKVGDEVALEALNGFTDEETQQLIALLQRVRGNLSRLVDR</sequence>
<accession>A0A6S7B9W0</accession>
<evidence type="ECO:0000313" key="2">
    <source>
        <dbReference type="Proteomes" id="UP000494365"/>
    </source>
</evidence>
<dbReference type="Proteomes" id="UP000494365">
    <property type="component" value="Unassembled WGS sequence"/>
</dbReference>